<keyword evidence="2 4" id="KW-0479">Metal-binding</keyword>
<dbReference type="EMBL" id="JAPDRK010000008">
    <property type="protein sequence ID" value="KAJ9609723.1"/>
    <property type="molecule type" value="Genomic_DNA"/>
</dbReference>
<feature type="binding site" evidence="4">
    <location>
        <position position="19"/>
    </location>
    <ligand>
        <name>Zn(2+)</name>
        <dbReference type="ChEBI" id="CHEBI:29105"/>
    </ligand>
</feature>
<evidence type="ECO:0000313" key="7">
    <source>
        <dbReference type="Proteomes" id="UP001172673"/>
    </source>
</evidence>
<organism evidence="6 7">
    <name type="scientific">Cladophialophora chaetospira</name>
    <dbReference type="NCBI Taxonomy" id="386627"/>
    <lineage>
        <taxon>Eukaryota</taxon>
        <taxon>Fungi</taxon>
        <taxon>Dikarya</taxon>
        <taxon>Ascomycota</taxon>
        <taxon>Pezizomycotina</taxon>
        <taxon>Eurotiomycetes</taxon>
        <taxon>Chaetothyriomycetidae</taxon>
        <taxon>Chaetothyriales</taxon>
        <taxon>Herpotrichiellaceae</taxon>
        <taxon>Cladophialophora</taxon>
    </lineage>
</organism>
<protein>
    <recommendedName>
        <fullName evidence="8">Carbonic anhydrase</fullName>
    </recommendedName>
</protein>
<dbReference type="AlphaFoldDB" id="A0AA38XAW6"/>
<dbReference type="GO" id="GO:0004089">
    <property type="term" value="F:carbonate dehydratase activity"/>
    <property type="evidence" value="ECO:0007669"/>
    <property type="project" value="InterPro"/>
</dbReference>
<feature type="region of interest" description="Disordered" evidence="5">
    <location>
        <begin position="309"/>
        <end position="328"/>
    </location>
</feature>
<dbReference type="GO" id="GO:0008270">
    <property type="term" value="F:zinc ion binding"/>
    <property type="evidence" value="ECO:0007669"/>
    <property type="project" value="InterPro"/>
</dbReference>
<dbReference type="PROSITE" id="PS51257">
    <property type="entry name" value="PROKAR_LIPOPROTEIN"/>
    <property type="match status" value="1"/>
</dbReference>
<dbReference type="InterPro" id="IPR036874">
    <property type="entry name" value="Carbonic_anhydrase_sf"/>
</dbReference>
<accession>A0AA38XAW6</accession>
<keyword evidence="7" id="KW-1185">Reference proteome</keyword>
<evidence type="ECO:0000313" key="6">
    <source>
        <dbReference type="EMBL" id="KAJ9609723.1"/>
    </source>
</evidence>
<evidence type="ECO:0000256" key="5">
    <source>
        <dbReference type="SAM" id="MobiDB-lite"/>
    </source>
</evidence>
<sequence>MAAGMRSTGAGVVVLSCSDPRLNPYQILGIDPTLKATMVRNAGGRAFDAIRTLSVLQTIGNPGTIVVMHHTDCGMTHYHDADIKKALLEVDPEAKGLIESLKFGEIANGIEDSIRTDIAILKASPLIKKSTQIIGLAYNIETGLLNPRQDNSNEDTDSWARSASEDYLLAFRETHTYTQLIIQLDIVENAHSSQRKSIMEEALKRIEEGGEDVAFEAAHLDEKQLAINPEDENWDICPACGEPACVDATAGEKTEKCVHEAYDHQWCYTCQKPTVDRAGFEKCPNEGRCEEKEPKNEEKVDAVEADEVPKAHPATEEEIEDSNQAEEPTLTAREFALWETDAYLFFAKALDGNRVYNCFGSSMPASYHKGSDHDA</sequence>
<evidence type="ECO:0000256" key="2">
    <source>
        <dbReference type="ARBA" id="ARBA00022723"/>
    </source>
</evidence>
<gene>
    <name evidence="6" type="ORF">H2200_006051</name>
</gene>
<dbReference type="PANTHER" id="PTHR43175">
    <property type="entry name" value="CARBONIC ANHYDRASE"/>
    <property type="match status" value="1"/>
</dbReference>
<dbReference type="Pfam" id="PF00484">
    <property type="entry name" value="Pro_CA"/>
    <property type="match status" value="1"/>
</dbReference>
<evidence type="ECO:0000256" key="3">
    <source>
        <dbReference type="ARBA" id="ARBA00022833"/>
    </source>
</evidence>
<name>A0AA38XAW6_9EURO</name>
<dbReference type="PANTHER" id="PTHR43175:SF3">
    <property type="entry name" value="CARBON DISULFIDE HYDROLASE"/>
    <property type="match status" value="1"/>
</dbReference>
<keyword evidence="3 4" id="KW-0862">Zinc</keyword>
<evidence type="ECO:0000256" key="1">
    <source>
        <dbReference type="ARBA" id="ARBA00006217"/>
    </source>
</evidence>
<proteinExistence type="inferred from homology"/>
<comment type="caution">
    <text evidence="6">The sequence shown here is derived from an EMBL/GenBank/DDBJ whole genome shotgun (WGS) entry which is preliminary data.</text>
</comment>
<dbReference type="SUPFAM" id="SSF53056">
    <property type="entry name" value="beta-carbonic anhydrase, cab"/>
    <property type="match status" value="1"/>
</dbReference>
<dbReference type="Gene3D" id="3.40.1050.10">
    <property type="entry name" value="Carbonic anhydrase"/>
    <property type="match status" value="1"/>
</dbReference>
<feature type="binding site" evidence="4">
    <location>
        <position position="17"/>
    </location>
    <ligand>
        <name>Zn(2+)</name>
        <dbReference type="ChEBI" id="CHEBI:29105"/>
    </ligand>
</feature>
<evidence type="ECO:0000256" key="4">
    <source>
        <dbReference type="PIRSR" id="PIRSR601765-1"/>
    </source>
</evidence>
<feature type="binding site" evidence="4">
    <location>
        <position position="73"/>
    </location>
    <ligand>
        <name>Zn(2+)</name>
        <dbReference type="ChEBI" id="CHEBI:29105"/>
    </ligand>
</feature>
<comment type="similarity">
    <text evidence="1">Belongs to the beta-class carbonic anhydrase family.</text>
</comment>
<feature type="binding site" evidence="4">
    <location>
        <position position="70"/>
    </location>
    <ligand>
        <name>Zn(2+)</name>
        <dbReference type="ChEBI" id="CHEBI:29105"/>
    </ligand>
</feature>
<dbReference type="InterPro" id="IPR001765">
    <property type="entry name" value="Carbonic_anhydrase"/>
</dbReference>
<reference evidence="6" key="1">
    <citation type="submission" date="2022-10" db="EMBL/GenBank/DDBJ databases">
        <title>Culturing micro-colonial fungi from biological soil crusts in the Mojave desert and describing Neophaeococcomyces mojavensis, and introducing the new genera and species Taxawa tesnikishii.</title>
        <authorList>
            <person name="Kurbessoian T."/>
            <person name="Stajich J.E."/>
        </authorList>
    </citation>
    <scope>NUCLEOTIDE SEQUENCE</scope>
    <source>
        <strain evidence="6">TK_41</strain>
    </source>
</reference>
<dbReference type="Proteomes" id="UP001172673">
    <property type="component" value="Unassembled WGS sequence"/>
</dbReference>
<dbReference type="SMART" id="SM00947">
    <property type="entry name" value="Pro_CA"/>
    <property type="match status" value="1"/>
</dbReference>
<evidence type="ECO:0008006" key="8">
    <source>
        <dbReference type="Google" id="ProtNLM"/>
    </source>
</evidence>
<comment type="cofactor">
    <cofactor evidence="4">
        <name>Zn(2+)</name>
        <dbReference type="ChEBI" id="CHEBI:29105"/>
    </cofactor>
    <text evidence="4">Binds 1 zinc ion per subunit.</text>
</comment>